<feature type="region of interest" description="Disordered" evidence="1">
    <location>
        <begin position="1"/>
        <end position="22"/>
    </location>
</feature>
<feature type="region of interest" description="Disordered" evidence="1">
    <location>
        <begin position="47"/>
        <end position="86"/>
    </location>
</feature>
<reference evidence="3" key="1">
    <citation type="submission" date="2022-10" db="EMBL/GenBank/DDBJ databases">
        <title>Genome assembly of Pristionchus species.</title>
        <authorList>
            <person name="Yoshida K."/>
            <person name="Sommer R.J."/>
        </authorList>
    </citation>
    <scope>NUCLEOTIDE SEQUENCE [LARGE SCALE GENOMIC DNA]</scope>
    <source>
        <strain evidence="3">RS5460</strain>
    </source>
</reference>
<feature type="non-terminal residue" evidence="2">
    <location>
        <position position="1"/>
    </location>
</feature>
<dbReference type="Proteomes" id="UP001328107">
    <property type="component" value="Unassembled WGS sequence"/>
</dbReference>
<organism evidence="2 3">
    <name type="scientific">Pristionchus mayeri</name>
    <dbReference type="NCBI Taxonomy" id="1317129"/>
    <lineage>
        <taxon>Eukaryota</taxon>
        <taxon>Metazoa</taxon>
        <taxon>Ecdysozoa</taxon>
        <taxon>Nematoda</taxon>
        <taxon>Chromadorea</taxon>
        <taxon>Rhabditida</taxon>
        <taxon>Rhabditina</taxon>
        <taxon>Diplogasteromorpha</taxon>
        <taxon>Diplogasteroidea</taxon>
        <taxon>Neodiplogasteridae</taxon>
        <taxon>Pristionchus</taxon>
    </lineage>
</organism>
<evidence type="ECO:0000313" key="2">
    <source>
        <dbReference type="EMBL" id="GMR32879.1"/>
    </source>
</evidence>
<accession>A0AAN4Z4C3</accession>
<dbReference type="EMBL" id="BTRK01000001">
    <property type="protein sequence ID" value="GMR32879.1"/>
    <property type="molecule type" value="Genomic_DNA"/>
</dbReference>
<gene>
    <name evidence="2" type="ORF">PMAYCL1PPCAC_03074</name>
</gene>
<name>A0AAN4Z4C3_9BILA</name>
<evidence type="ECO:0000256" key="1">
    <source>
        <dbReference type="SAM" id="MobiDB-lite"/>
    </source>
</evidence>
<feature type="non-terminal residue" evidence="2">
    <location>
        <position position="112"/>
    </location>
</feature>
<feature type="compositionally biased region" description="Basic and acidic residues" evidence="1">
    <location>
        <begin position="1"/>
        <end position="16"/>
    </location>
</feature>
<sequence>EMIEMEKTKVKGRGEPDFDSFPIRASGVKLSHPDLLSSREIPHLHSALFLPPPSRTEKTTKIPETSKKGVKQIELPQEKSVHFDGREIARRRKELKRRLEKRKQKQRRVVVE</sequence>
<comment type="caution">
    <text evidence="2">The sequence shown here is derived from an EMBL/GenBank/DDBJ whole genome shotgun (WGS) entry which is preliminary data.</text>
</comment>
<dbReference type="AlphaFoldDB" id="A0AAN4Z4C3"/>
<feature type="compositionally biased region" description="Basic and acidic residues" evidence="1">
    <location>
        <begin position="76"/>
        <end position="86"/>
    </location>
</feature>
<keyword evidence="3" id="KW-1185">Reference proteome</keyword>
<proteinExistence type="predicted"/>
<feature type="compositionally biased region" description="Basic and acidic residues" evidence="1">
    <location>
        <begin position="55"/>
        <end position="67"/>
    </location>
</feature>
<evidence type="ECO:0000313" key="3">
    <source>
        <dbReference type="Proteomes" id="UP001328107"/>
    </source>
</evidence>
<protein>
    <submittedName>
        <fullName evidence="2">Uncharacterized protein</fullName>
    </submittedName>
</protein>